<dbReference type="PANTHER" id="PTHR35551:SF1">
    <property type="entry name" value="ACCLIMATION OF PHOTOSYNTHESIS TO ENVIRONMENT"/>
    <property type="match status" value="1"/>
</dbReference>
<keyword evidence="2" id="KW-0472">Membrane</keyword>
<evidence type="ECO:0000313" key="3">
    <source>
        <dbReference type="EMBL" id="KAG2569620.1"/>
    </source>
</evidence>
<feature type="region of interest" description="Disordered" evidence="1">
    <location>
        <begin position="159"/>
        <end position="198"/>
    </location>
</feature>
<keyword evidence="4" id="KW-1185">Reference proteome</keyword>
<keyword evidence="2" id="KW-1133">Transmembrane helix</keyword>
<comment type="caution">
    <text evidence="3">The sequence shown here is derived from an EMBL/GenBank/DDBJ whole genome shotgun (WGS) entry which is preliminary data.</text>
</comment>
<name>A0A8T0Q6V3_PANVG</name>
<organism evidence="3 4">
    <name type="scientific">Panicum virgatum</name>
    <name type="common">Blackwell switchgrass</name>
    <dbReference type="NCBI Taxonomy" id="38727"/>
    <lineage>
        <taxon>Eukaryota</taxon>
        <taxon>Viridiplantae</taxon>
        <taxon>Streptophyta</taxon>
        <taxon>Embryophyta</taxon>
        <taxon>Tracheophyta</taxon>
        <taxon>Spermatophyta</taxon>
        <taxon>Magnoliopsida</taxon>
        <taxon>Liliopsida</taxon>
        <taxon>Poales</taxon>
        <taxon>Poaceae</taxon>
        <taxon>PACMAD clade</taxon>
        <taxon>Panicoideae</taxon>
        <taxon>Panicodae</taxon>
        <taxon>Paniceae</taxon>
        <taxon>Panicinae</taxon>
        <taxon>Panicum</taxon>
        <taxon>Panicum sect. Hiantes</taxon>
    </lineage>
</organism>
<dbReference type="InterPro" id="IPR021275">
    <property type="entry name" value="DUF2854"/>
</dbReference>
<dbReference type="EMBL" id="CM029050">
    <property type="protein sequence ID" value="KAG2569620.1"/>
    <property type="molecule type" value="Genomic_DNA"/>
</dbReference>
<reference evidence="3" key="1">
    <citation type="submission" date="2020-05" db="EMBL/GenBank/DDBJ databases">
        <title>WGS assembly of Panicum virgatum.</title>
        <authorList>
            <person name="Lovell J.T."/>
            <person name="Jenkins J."/>
            <person name="Shu S."/>
            <person name="Juenger T.E."/>
            <person name="Schmutz J."/>
        </authorList>
    </citation>
    <scope>NUCLEOTIDE SEQUENCE</scope>
    <source>
        <strain evidence="3">AP13</strain>
    </source>
</reference>
<feature type="compositionally biased region" description="Basic residues" evidence="1">
    <location>
        <begin position="163"/>
        <end position="173"/>
    </location>
</feature>
<protein>
    <recommendedName>
        <fullName evidence="5">Thylakoid membrane protein slr0575</fullName>
    </recommendedName>
</protein>
<feature type="region of interest" description="Disordered" evidence="1">
    <location>
        <begin position="88"/>
        <end position="109"/>
    </location>
</feature>
<keyword evidence="2" id="KW-0812">Transmembrane</keyword>
<evidence type="ECO:0000313" key="4">
    <source>
        <dbReference type="Proteomes" id="UP000823388"/>
    </source>
</evidence>
<feature type="transmembrane region" description="Helical" evidence="2">
    <location>
        <begin position="208"/>
        <end position="229"/>
    </location>
</feature>
<feature type="compositionally biased region" description="Low complexity" evidence="1">
    <location>
        <begin position="94"/>
        <end position="109"/>
    </location>
</feature>
<sequence>MEAMEFSSRTLAIAYQSKRTDEQDEPRVIFSLAPTPPPLSFVTQNPLALRMAIQAPPHGRPTGATHATVTQRAPMAASLRSLPPVPAAFRRSRASSSPSSSSSSAPKARFVARRSESVSVQQLSRPLALAEYVSLPTSQCSVHKGGLFCPVPLRPWRGEGSRGRRRYAGRRATGRAEEPMSAPAAAPAAQPTGASPGKAVVPDDEFSLAKVSFGVIGLGVGISLLSYGFGSYFNLLPGSEWSALLLTYGFPLTIIGMALKYAELKPVPCTTYADAFAIREKCATPILKQVRSDVTRYRYGDEQHLDEALQRIFQYGLGGGVPRRNAPILQNIREEVTEDGKYSLVLVFEAKALELSDFERRQAKFTSFFGPGIKAEIGVRRCKRAKSPRPPFQLTRRT</sequence>
<dbReference type="Pfam" id="PF11016">
    <property type="entry name" value="DUF2854"/>
    <property type="match status" value="1"/>
</dbReference>
<evidence type="ECO:0008006" key="5">
    <source>
        <dbReference type="Google" id="ProtNLM"/>
    </source>
</evidence>
<proteinExistence type="predicted"/>
<evidence type="ECO:0000256" key="2">
    <source>
        <dbReference type="SAM" id="Phobius"/>
    </source>
</evidence>
<dbReference type="PANTHER" id="PTHR35551">
    <property type="match status" value="1"/>
</dbReference>
<dbReference type="AlphaFoldDB" id="A0A8T0Q6V3"/>
<evidence type="ECO:0000256" key="1">
    <source>
        <dbReference type="SAM" id="MobiDB-lite"/>
    </source>
</evidence>
<accession>A0A8T0Q6V3</accession>
<gene>
    <name evidence="3" type="ORF">PVAP13_7NG432400</name>
</gene>
<dbReference type="Proteomes" id="UP000823388">
    <property type="component" value="Chromosome 7N"/>
</dbReference>
<feature type="compositionally biased region" description="Low complexity" evidence="1">
    <location>
        <begin position="179"/>
        <end position="197"/>
    </location>
</feature>
<feature type="transmembrane region" description="Helical" evidence="2">
    <location>
        <begin position="241"/>
        <end position="259"/>
    </location>
</feature>